<comment type="caution">
    <text evidence="1">The sequence shown here is derived from an EMBL/GenBank/DDBJ whole genome shotgun (WGS) entry which is preliminary data.</text>
</comment>
<keyword evidence="2" id="KW-1185">Reference proteome</keyword>
<protein>
    <submittedName>
        <fullName evidence="1">Uncharacterized protein</fullName>
    </submittedName>
</protein>
<dbReference type="EMBL" id="MU275858">
    <property type="protein sequence ID" value="KAI0050742.1"/>
    <property type="molecule type" value="Genomic_DNA"/>
</dbReference>
<evidence type="ECO:0000313" key="1">
    <source>
        <dbReference type="EMBL" id="KAI0050742.1"/>
    </source>
</evidence>
<organism evidence="1 2">
    <name type="scientific">Auriscalpium vulgare</name>
    <dbReference type="NCBI Taxonomy" id="40419"/>
    <lineage>
        <taxon>Eukaryota</taxon>
        <taxon>Fungi</taxon>
        <taxon>Dikarya</taxon>
        <taxon>Basidiomycota</taxon>
        <taxon>Agaricomycotina</taxon>
        <taxon>Agaricomycetes</taxon>
        <taxon>Russulales</taxon>
        <taxon>Auriscalpiaceae</taxon>
        <taxon>Auriscalpium</taxon>
    </lineage>
</organism>
<evidence type="ECO:0000313" key="2">
    <source>
        <dbReference type="Proteomes" id="UP000814033"/>
    </source>
</evidence>
<dbReference type="Proteomes" id="UP000814033">
    <property type="component" value="Unassembled WGS sequence"/>
</dbReference>
<reference evidence="1" key="1">
    <citation type="submission" date="2021-02" db="EMBL/GenBank/DDBJ databases">
        <authorList>
            <consortium name="DOE Joint Genome Institute"/>
            <person name="Ahrendt S."/>
            <person name="Looney B.P."/>
            <person name="Miyauchi S."/>
            <person name="Morin E."/>
            <person name="Drula E."/>
            <person name="Courty P.E."/>
            <person name="Chicoki N."/>
            <person name="Fauchery L."/>
            <person name="Kohler A."/>
            <person name="Kuo A."/>
            <person name="Labutti K."/>
            <person name="Pangilinan J."/>
            <person name="Lipzen A."/>
            <person name="Riley R."/>
            <person name="Andreopoulos W."/>
            <person name="He G."/>
            <person name="Johnson J."/>
            <person name="Barry K.W."/>
            <person name="Grigoriev I.V."/>
            <person name="Nagy L."/>
            <person name="Hibbett D."/>
            <person name="Henrissat B."/>
            <person name="Matheny P.B."/>
            <person name="Labbe J."/>
            <person name="Martin F."/>
        </authorList>
    </citation>
    <scope>NUCLEOTIDE SEQUENCE</scope>
    <source>
        <strain evidence="1">FP105234-sp</strain>
    </source>
</reference>
<reference evidence="1" key="2">
    <citation type="journal article" date="2022" name="New Phytol.">
        <title>Evolutionary transition to the ectomycorrhizal habit in the genomes of a hyperdiverse lineage of mushroom-forming fungi.</title>
        <authorList>
            <person name="Looney B."/>
            <person name="Miyauchi S."/>
            <person name="Morin E."/>
            <person name="Drula E."/>
            <person name="Courty P.E."/>
            <person name="Kohler A."/>
            <person name="Kuo A."/>
            <person name="LaButti K."/>
            <person name="Pangilinan J."/>
            <person name="Lipzen A."/>
            <person name="Riley R."/>
            <person name="Andreopoulos W."/>
            <person name="He G."/>
            <person name="Johnson J."/>
            <person name="Nolan M."/>
            <person name="Tritt A."/>
            <person name="Barry K.W."/>
            <person name="Grigoriev I.V."/>
            <person name="Nagy L.G."/>
            <person name="Hibbett D."/>
            <person name="Henrissat B."/>
            <person name="Matheny P.B."/>
            <person name="Labbe J."/>
            <person name="Martin F.M."/>
        </authorList>
    </citation>
    <scope>NUCLEOTIDE SEQUENCE</scope>
    <source>
        <strain evidence="1">FP105234-sp</strain>
    </source>
</reference>
<proteinExistence type="predicted"/>
<name>A0ACB8S3R2_9AGAM</name>
<sequence>MSFAHIADVARAHMLALKAPPSADIPKRLIVTDYEGTWRQAVEYLHRAHPELRGHLPVLRKEEETGNWVTFVSGSAERISGLTTYKTWEETIEGDGERIY</sequence>
<accession>A0ACB8S3R2</accession>
<gene>
    <name evidence="1" type="ORF">FA95DRAFT_517144</name>
</gene>